<reference evidence="1 2" key="1">
    <citation type="journal article" date="2014" name="Nature">
        <title>The genome of the recently domesticated crop plant sugar beet (Beta vulgaris).</title>
        <authorList>
            <person name="Dohm J.C."/>
            <person name="Minoche A.E."/>
            <person name="Holtgrawe D."/>
            <person name="Capella-Gutierrez S."/>
            <person name="Zakrzewski F."/>
            <person name="Tafer H."/>
            <person name="Rupp O."/>
            <person name="Sorensen T.R."/>
            <person name="Stracke R."/>
            <person name="Reinhardt R."/>
            <person name="Goesmann A."/>
            <person name="Kraft T."/>
            <person name="Schulz B."/>
            <person name="Stadler P.F."/>
            <person name="Schmidt T."/>
            <person name="Gabaldon T."/>
            <person name="Lehrach H."/>
            <person name="Weisshaar B."/>
            <person name="Himmelbauer H."/>
        </authorList>
    </citation>
    <scope>NUCLEOTIDE SEQUENCE [LARGE SCALE GENOMIC DNA]</scope>
    <source>
        <tissue evidence="1">Taproot</tissue>
    </source>
</reference>
<protein>
    <submittedName>
        <fullName evidence="1">Uncharacterized protein</fullName>
    </submittedName>
</protein>
<sequence length="203" mass="22741">FRKIEDACWSTLVANDDFVQCLDAKGVRSDALRIHAEILFCLRGLKAVVIASEIPARYRGYFWDNVVVPSGIDGFKSDQAEIVVRQLDQLQSPCLDLSGSLVFINIRHSFYPQVGPNLFSRPSVSDSTLARLLNYPVALDTVVPDQAVEIAYRLKECGTISMTYVANRNDLNRVQQHFKMFCDRAGILLELDVANLSSREGAR</sequence>
<dbReference type="Gramene" id="KMS93423">
    <property type="protein sequence ID" value="KMS93423"/>
    <property type="gene ID" value="BVRB_031630"/>
</dbReference>
<dbReference type="EMBL" id="KQ102898">
    <property type="protein sequence ID" value="KMS93423.1"/>
    <property type="molecule type" value="Genomic_DNA"/>
</dbReference>
<dbReference type="Proteomes" id="UP000035740">
    <property type="component" value="Unassembled WGS sequence"/>
</dbReference>
<dbReference type="AlphaFoldDB" id="A0A0J8B0I5"/>
<feature type="non-terminal residue" evidence="1">
    <location>
        <position position="1"/>
    </location>
</feature>
<evidence type="ECO:0000313" key="2">
    <source>
        <dbReference type="Proteomes" id="UP000035740"/>
    </source>
</evidence>
<gene>
    <name evidence="1" type="ORF">BVRB_031630</name>
</gene>
<name>A0A0J8B0I5_BETVV</name>
<keyword evidence="2" id="KW-1185">Reference proteome</keyword>
<dbReference type="OrthoDB" id="61900at2759"/>
<accession>A0A0J8B0I5</accession>
<evidence type="ECO:0000313" key="1">
    <source>
        <dbReference type="EMBL" id="KMS93423.1"/>
    </source>
</evidence>
<proteinExistence type="predicted"/>
<organism evidence="1 2">
    <name type="scientific">Beta vulgaris subsp. vulgaris</name>
    <name type="common">Beet</name>
    <dbReference type="NCBI Taxonomy" id="3555"/>
    <lineage>
        <taxon>Eukaryota</taxon>
        <taxon>Viridiplantae</taxon>
        <taxon>Streptophyta</taxon>
        <taxon>Embryophyta</taxon>
        <taxon>Tracheophyta</taxon>
        <taxon>Spermatophyta</taxon>
        <taxon>Magnoliopsida</taxon>
        <taxon>eudicotyledons</taxon>
        <taxon>Gunneridae</taxon>
        <taxon>Pentapetalae</taxon>
        <taxon>Caryophyllales</taxon>
        <taxon>Chenopodiaceae</taxon>
        <taxon>Betoideae</taxon>
        <taxon>Beta</taxon>
    </lineage>
</organism>